<evidence type="ECO:0000313" key="2">
    <source>
        <dbReference type="Proteomes" id="UP000244152"/>
    </source>
</evidence>
<dbReference type="AlphaFoldDB" id="A0A2T5I7K6"/>
<sequence>MNNEVDLLRLAAEKMVTTIAIKLLDGNPEQWMTPGLSEAYKELADALENTSVK</sequence>
<dbReference type="RefSeq" id="WP_181258913.1">
    <property type="nucleotide sequence ID" value="NZ_QAOK01000022.1"/>
</dbReference>
<proteinExistence type="predicted"/>
<organism evidence="1 2">
    <name type="scientific">Nitrosospira multiformis</name>
    <dbReference type="NCBI Taxonomy" id="1231"/>
    <lineage>
        <taxon>Bacteria</taxon>
        <taxon>Pseudomonadati</taxon>
        <taxon>Pseudomonadota</taxon>
        <taxon>Betaproteobacteria</taxon>
        <taxon>Nitrosomonadales</taxon>
        <taxon>Nitrosomonadaceae</taxon>
        <taxon>Nitrosospira</taxon>
    </lineage>
</organism>
<name>A0A2T5I7K6_9PROT</name>
<reference evidence="1 2" key="1">
    <citation type="submission" date="2018-04" db="EMBL/GenBank/DDBJ databases">
        <title>Active sludge and wastewater microbial communities from Klosterneuburg, Austria.</title>
        <authorList>
            <person name="Wagner M."/>
        </authorList>
    </citation>
    <scope>NUCLEOTIDE SEQUENCE [LARGE SCALE GENOMIC DNA]</scope>
    <source>
        <strain evidence="1 2">Nl12</strain>
    </source>
</reference>
<dbReference type="Proteomes" id="UP000244152">
    <property type="component" value="Unassembled WGS sequence"/>
</dbReference>
<evidence type="ECO:0000313" key="1">
    <source>
        <dbReference type="EMBL" id="PTQ79811.1"/>
    </source>
</evidence>
<protein>
    <submittedName>
        <fullName evidence="1">Uncharacterized protein</fullName>
    </submittedName>
</protein>
<gene>
    <name evidence="1" type="ORF">C8R21_12215</name>
</gene>
<dbReference type="EMBL" id="QAOK01000022">
    <property type="protein sequence ID" value="PTQ79811.1"/>
    <property type="molecule type" value="Genomic_DNA"/>
</dbReference>
<comment type="caution">
    <text evidence="1">The sequence shown here is derived from an EMBL/GenBank/DDBJ whole genome shotgun (WGS) entry which is preliminary data.</text>
</comment>
<accession>A0A2T5I7K6</accession>